<gene>
    <name evidence="3" type="ORF">BBBOND_0201600</name>
</gene>
<dbReference type="GeneID" id="24563544"/>
<name>A0A061D310_BABBI</name>
<feature type="transmembrane region" description="Helical" evidence="2">
    <location>
        <begin position="149"/>
        <end position="168"/>
    </location>
</feature>
<evidence type="ECO:0000313" key="4">
    <source>
        <dbReference type="Proteomes" id="UP000033188"/>
    </source>
</evidence>
<proteinExistence type="predicted"/>
<keyword evidence="2" id="KW-0472">Membrane</keyword>
<evidence type="ECO:0000256" key="1">
    <source>
        <dbReference type="SAM" id="MobiDB-lite"/>
    </source>
</evidence>
<dbReference type="AlphaFoldDB" id="A0A061D310"/>
<dbReference type="VEuPathDB" id="PiroplasmaDB:BBBOND_0201600"/>
<keyword evidence="4" id="KW-1185">Reference proteome</keyword>
<protein>
    <submittedName>
        <fullName evidence="3">Uncharacterized protein</fullName>
    </submittedName>
</protein>
<organism evidence="3 4">
    <name type="scientific">Babesia bigemina</name>
    <dbReference type="NCBI Taxonomy" id="5866"/>
    <lineage>
        <taxon>Eukaryota</taxon>
        <taxon>Sar</taxon>
        <taxon>Alveolata</taxon>
        <taxon>Apicomplexa</taxon>
        <taxon>Aconoidasida</taxon>
        <taxon>Piroplasmida</taxon>
        <taxon>Babesiidae</taxon>
        <taxon>Babesia</taxon>
    </lineage>
</organism>
<dbReference type="OrthoDB" id="440755at2759"/>
<dbReference type="EMBL" id="LK391708">
    <property type="protein sequence ID" value="CDR95003.1"/>
    <property type="molecule type" value="Genomic_DNA"/>
</dbReference>
<feature type="compositionally biased region" description="Basic and acidic residues" evidence="1">
    <location>
        <begin position="179"/>
        <end position="194"/>
    </location>
</feature>
<keyword evidence="2" id="KW-0812">Transmembrane</keyword>
<keyword evidence="2" id="KW-1133">Transmembrane helix</keyword>
<reference evidence="4" key="1">
    <citation type="submission" date="2014-06" db="EMBL/GenBank/DDBJ databases">
        <authorList>
            <person name="Aslett M."/>
            <person name="De Silva N."/>
        </authorList>
    </citation>
    <scope>NUCLEOTIDE SEQUENCE [LARGE SCALE GENOMIC DNA]</scope>
    <source>
        <strain evidence="4">Bond</strain>
    </source>
</reference>
<dbReference type="KEGG" id="bbig:BBBOND_0201600"/>
<evidence type="ECO:0000313" key="3">
    <source>
        <dbReference type="EMBL" id="CDR95003.1"/>
    </source>
</evidence>
<feature type="region of interest" description="Disordered" evidence="1">
    <location>
        <begin position="179"/>
        <end position="210"/>
    </location>
</feature>
<dbReference type="RefSeq" id="XP_012767189.1">
    <property type="nucleotide sequence ID" value="XM_012911735.1"/>
</dbReference>
<sequence>MCGIWRVLSFNAVCKQIIELAVEDNRHYAEPTAGCILMGVRLLACLLFLETPPFGTLLWYHLVELATLGATYDTANGVYRPVMTNVIKHRYHATRTGITKCLSGYVGAITYGSMFINLLKAFGHISYNGPLDTVEAAVKEVNAEAIRKSMMYLIVSSTLLSLVCYFALFSHATDRVPSEQERLKKREKEKKTEQNKMTNSKNMKRCPKEQRLRLTNRRSHSVLSLQGHSNIIATRQC</sequence>
<dbReference type="InterPro" id="IPR036259">
    <property type="entry name" value="MFS_trans_sf"/>
</dbReference>
<accession>A0A061D310</accession>
<evidence type="ECO:0000256" key="2">
    <source>
        <dbReference type="SAM" id="Phobius"/>
    </source>
</evidence>
<dbReference type="Proteomes" id="UP000033188">
    <property type="component" value="Chromosome 2"/>
</dbReference>
<dbReference type="SUPFAM" id="SSF103473">
    <property type="entry name" value="MFS general substrate transporter"/>
    <property type="match status" value="1"/>
</dbReference>